<keyword evidence="2" id="KW-1185">Reference proteome</keyword>
<keyword evidence="1" id="KW-0808">Transferase</keyword>
<gene>
    <name evidence="1" type="ORF">MMAD_19480</name>
</gene>
<dbReference type="EMBL" id="AP022610">
    <property type="protein sequence ID" value="BBZ27653.1"/>
    <property type="molecule type" value="Genomic_DNA"/>
</dbReference>
<proteinExistence type="predicted"/>
<dbReference type="PANTHER" id="PTHR10285">
    <property type="entry name" value="URIDINE KINASE"/>
    <property type="match status" value="1"/>
</dbReference>
<evidence type="ECO:0000313" key="1">
    <source>
        <dbReference type="EMBL" id="BBZ27653.1"/>
    </source>
</evidence>
<dbReference type="Gene3D" id="3.40.50.300">
    <property type="entry name" value="P-loop containing nucleotide triphosphate hydrolases"/>
    <property type="match status" value="3"/>
</dbReference>
<dbReference type="Proteomes" id="UP000466517">
    <property type="component" value="Chromosome"/>
</dbReference>
<keyword evidence="1" id="KW-0418">Kinase</keyword>
<dbReference type="GO" id="GO:0016301">
    <property type="term" value="F:kinase activity"/>
    <property type="evidence" value="ECO:0007669"/>
    <property type="project" value="UniProtKB-KW"/>
</dbReference>
<dbReference type="AlphaFoldDB" id="A0A7I7XEN5"/>
<protein>
    <submittedName>
        <fullName evidence="1">Nucleoside/nucleotide kinase family protein</fullName>
    </submittedName>
</protein>
<evidence type="ECO:0000313" key="2">
    <source>
        <dbReference type="Proteomes" id="UP000466517"/>
    </source>
</evidence>
<accession>A0A7I7XEN5</accession>
<reference evidence="1 2" key="1">
    <citation type="journal article" date="2019" name="Emerg. Microbes Infect.">
        <title>Comprehensive subspecies identification of 175 nontuberculous mycobacteria species based on 7547 genomic profiles.</title>
        <authorList>
            <person name="Matsumoto Y."/>
            <person name="Kinjo T."/>
            <person name="Motooka D."/>
            <person name="Nabeya D."/>
            <person name="Jung N."/>
            <person name="Uechi K."/>
            <person name="Horii T."/>
            <person name="Iida T."/>
            <person name="Fujita J."/>
            <person name="Nakamura S."/>
        </authorList>
    </citation>
    <scope>NUCLEOTIDE SEQUENCE [LARGE SCALE GENOMIC DNA]</scope>
    <source>
        <strain evidence="1 2">JCM 13574</strain>
    </source>
</reference>
<dbReference type="NCBIfam" id="NF006743">
    <property type="entry name" value="PRK09270.1-2"/>
    <property type="match status" value="1"/>
</dbReference>
<sequence length="209" mass="22827">MLTDREALDVVTAEVTERLERSANRLIVGITGPPGTGKSTFAQFLLRTIGSTAAFVPMDGFHLSNRQLERLGRRDRKGAPDTFDVDGYLATLRRAAAADRDVYVPDFDRRLDEPVAAGLVVPAEARLVITEGNYLALADGAWGSVRGEIDRLYYLGGPPEVRRERLIARHVAGGRTPCDAAKWVDVVDQPNADLIAGTESCCDVTLYVR</sequence>
<name>A0A7I7XEN5_9MYCO</name>
<dbReference type="SUPFAM" id="SSF52540">
    <property type="entry name" value="P-loop containing nucleoside triphosphate hydrolases"/>
    <property type="match status" value="1"/>
</dbReference>
<dbReference type="KEGG" id="mmag:MMAD_19480"/>
<dbReference type="InterPro" id="IPR027417">
    <property type="entry name" value="P-loop_NTPase"/>
</dbReference>
<organism evidence="1 2">
    <name type="scientific">Mycolicibacterium madagascariense</name>
    <dbReference type="NCBI Taxonomy" id="212765"/>
    <lineage>
        <taxon>Bacteria</taxon>
        <taxon>Bacillati</taxon>
        <taxon>Actinomycetota</taxon>
        <taxon>Actinomycetes</taxon>
        <taxon>Mycobacteriales</taxon>
        <taxon>Mycobacteriaceae</taxon>
        <taxon>Mycolicibacterium</taxon>
    </lineage>
</organism>